<evidence type="ECO:0000256" key="5">
    <source>
        <dbReference type="SAM" id="SignalP"/>
    </source>
</evidence>
<evidence type="ECO:0000313" key="8">
    <source>
        <dbReference type="EMBL" id="NKE67664.1"/>
    </source>
</evidence>
<evidence type="ECO:0000256" key="1">
    <source>
        <dbReference type="ARBA" id="ARBA00001947"/>
    </source>
</evidence>
<dbReference type="PANTHER" id="PTHR11851">
    <property type="entry name" value="METALLOPROTEASE"/>
    <property type="match status" value="1"/>
</dbReference>
<accession>A0A7X6DI83</accession>
<feature type="signal peptide" evidence="5">
    <location>
        <begin position="1"/>
        <end position="26"/>
    </location>
</feature>
<dbReference type="GO" id="GO:0046872">
    <property type="term" value="F:metal ion binding"/>
    <property type="evidence" value="ECO:0007669"/>
    <property type="project" value="InterPro"/>
</dbReference>
<dbReference type="PANTHER" id="PTHR11851:SF49">
    <property type="entry name" value="MITOCHONDRIAL-PROCESSING PEPTIDASE SUBUNIT ALPHA"/>
    <property type="match status" value="1"/>
</dbReference>
<evidence type="ECO:0000259" key="7">
    <source>
        <dbReference type="Pfam" id="PF05193"/>
    </source>
</evidence>
<feature type="domain" description="Peptidase M16 C-terminal" evidence="7">
    <location>
        <begin position="201"/>
        <end position="386"/>
    </location>
</feature>
<evidence type="ECO:0000259" key="6">
    <source>
        <dbReference type="Pfam" id="PF00675"/>
    </source>
</evidence>
<evidence type="ECO:0000313" key="9">
    <source>
        <dbReference type="Proteomes" id="UP000521868"/>
    </source>
</evidence>
<feature type="region of interest" description="Disordered" evidence="4">
    <location>
        <begin position="450"/>
        <end position="471"/>
    </location>
</feature>
<dbReference type="Pfam" id="PF00675">
    <property type="entry name" value="Peptidase_M16"/>
    <property type="match status" value="1"/>
</dbReference>
<evidence type="ECO:0000256" key="4">
    <source>
        <dbReference type="SAM" id="MobiDB-lite"/>
    </source>
</evidence>
<dbReference type="GO" id="GO:0006508">
    <property type="term" value="P:proteolysis"/>
    <property type="evidence" value="ECO:0007669"/>
    <property type="project" value="InterPro"/>
</dbReference>
<dbReference type="AlphaFoldDB" id="A0A7X6DI83"/>
<protein>
    <submittedName>
        <fullName evidence="8">Insulinase family protein</fullName>
    </submittedName>
</protein>
<feature type="compositionally biased region" description="Basic residues" evidence="4">
    <location>
        <begin position="461"/>
        <end position="471"/>
    </location>
</feature>
<gene>
    <name evidence="8" type="ORF">RAMLITH_17725</name>
</gene>
<name>A0A7X6DI83_9BURK</name>
<keyword evidence="5" id="KW-0732">Signal</keyword>
<evidence type="ECO:0000256" key="2">
    <source>
        <dbReference type="ARBA" id="ARBA00007261"/>
    </source>
</evidence>
<dbReference type="InterPro" id="IPR007863">
    <property type="entry name" value="Peptidase_M16_C"/>
</dbReference>
<evidence type="ECO:0000256" key="3">
    <source>
        <dbReference type="RuleBase" id="RU004447"/>
    </source>
</evidence>
<dbReference type="GO" id="GO:0004222">
    <property type="term" value="F:metalloendopeptidase activity"/>
    <property type="evidence" value="ECO:0007669"/>
    <property type="project" value="InterPro"/>
</dbReference>
<dbReference type="SUPFAM" id="SSF63411">
    <property type="entry name" value="LuxS/MPP-like metallohydrolase"/>
    <property type="match status" value="2"/>
</dbReference>
<reference evidence="8 9" key="1">
    <citation type="journal article" date="2020" name="Nature">
        <title>Bacterial chemolithoautotrophy via manganese oxidation.</title>
        <authorList>
            <person name="Yu H."/>
            <person name="Leadbetter J.R."/>
        </authorList>
    </citation>
    <scope>NUCLEOTIDE SEQUENCE [LARGE SCALE GENOMIC DNA]</scope>
    <source>
        <strain evidence="8 9">RBP-1</strain>
    </source>
</reference>
<dbReference type="RefSeq" id="WP_168108796.1">
    <property type="nucleotide sequence ID" value="NZ_VTOX01000007.1"/>
</dbReference>
<dbReference type="InterPro" id="IPR011765">
    <property type="entry name" value="Pept_M16_N"/>
</dbReference>
<comment type="caution">
    <text evidence="8">The sequence shown here is derived from an EMBL/GenBank/DDBJ whole genome shotgun (WGS) entry which is preliminary data.</text>
</comment>
<organism evidence="8 9">
    <name type="scientific">Ramlibacter lithotrophicus</name>
    <dbReference type="NCBI Taxonomy" id="2606681"/>
    <lineage>
        <taxon>Bacteria</taxon>
        <taxon>Pseudomonadati</taxon>
        <taxon>Pseudomonadota</taxon>
        <taxon>Betaproteobacteria</taxon>
        <taxon>Burkholderiales</taxon>
        <taxon>Comamonadaceae</taxon>
        <taxon>Ramlibacter</taxon>
    </lineage>
</organism>
<dbReference type="InterPro" id="IPR011249">
    <property type="entry name" value="Metalloenz_LuxS/M16"/>
</dbReference>
<feature type="chain" id="PRO_5031364249" evidence="5">
    <location>
        <begin position="27"/>
        <end position="471"/>
    </location>
</feature>
<proteinExistence type="inferred from homology"/>
<dbReference type="InterPro" id="IPR050361">
    <property type="entry name" value="MPP/UQCRC_Complex"/>
</dbReference>
<sequence length="471" mass="51921">MKHLLRRALWSLCLCGTLAFLPPSLAQSPAAGPAKAQQFKLANGFTLIVKPDKRAPTAVHMVYVRVGSMDEVDGASGVAHVLEHMLFKGTEKLKPGEFSRRVAALGGRENAFTMKDATGYFQQIPAGKLEEVMKLEADRFANNKWPDSEFKPELEVVKEERRLRTEDAPRSLLWEQLSATAYLASPYRRPIIGWMSDLEAMTPQDARDFYRRWYVPANAVIVVAGDVDPEQVRRLAEKHYGGIKASPVPPRKPREEPPQAGVRRLEFKAPAEQAYVALAFKVPQLTSFEPAPENDDALALTVLAAVLDGHSGARLNRNLTQGPDRVADSVGAGNGLWGRGPQMFTLDGVPAKGKTAAQVEAALRAEVAKVARDGVSEEELKRVKTQWIAAEIYKLDSVMNQAREIGSYWIMGFPPDAGERLIERLKGVTAEQVKSVAARYFGDDQLTVATLHPQPVDPNRKPRKPPAGARH</sequence>
<dbReference type="Proteomes" id="UP000521868">
    <property type="component" value="Unassembled WGS sequence"/>
</dbReference>
<keyword evidence="9" id="KW-1185">Reference proteome</keyword>
<comment type="similarity">
    <text evidence="2 3">Belongs to the peptidase M16 family.</text>
</comment>
<dbReference type="PROSITE" id="PS00143">
    <property type="entry name" value="INSULINASE"/>
    <property type="match status" value="1"/>
</dbReference>
<feature type="domain" description="Peptidase M16 N-terminal" evidence="6">
    <location>
        <begin position="52"/>
        <end position="192"/>
    </location>
</feature>
<dbReference type="EMBL" id="VTOX01000007">
    <property type="protein sequence ID" value="NKE67664.1"/>
    <property type="molecule type" value="Genomic_DNA"/>
</dbReference>
<dbReference type="Gene3D" id="3.30.830.10">
    <property type="entry name" value="Metalloenzyme, LuxS/M16 peptidase-like"/>
    <property type="match status" value="2"/>
</dbReference>
<comment type="cofactor">
    <cofactor evidence="1">
        <name>Zn(2+)</name>
        <dbReference type="ChEBI" id="CHEBI:29105"/>
    </cofactor>
</comment>
<dbReference type="Pfam" id="PF05193">
    <property type="entry name" value="Peptidase_M16_C"/>
    <property type="match status" value="1"/>
</dbReference>
<dbReference type="InterPro" id="IPR001431">
    <property type="entry name" value="Pept_M16_Zn_BS"/>
</dbReference>